<name>A0A1I3BIN1_9RHOB</name>
<dbReference type="InterPro" id="IPR010331">
    <property type="entry name" value="ExoD"/>
</dbReference>
<evidence type="ECO:0000313" key="3">
    <source>
        <dbReference type="Proteomes" id="UP000199377"/>
    </source>
</evidence>
<dbReference type="PANTHER" id="PTHR41795:SF1">
    <property type="entry name" value="EXOPOLYSACCHARIDE SYNTHESIS PROTEIN"/>
    <property type="match status" value="1"/>
</dbReference>
<evidence type="ECO:0000313" key="2">
    <source>
        <dbReference type="EMBL" id="SFH62020.1"/>
    </source>
</evidence>
<dbReference type="Proteomes" id="UP000199377">
    <property type="component" value="Unassembled WGS sequence"/>
</dbReference>
<organism evidence="2 3">
    <name type="scientific">Albimonas pacifica</name>
    <dbReference type="NCBI Taxonomy" id="1114924"/>
    <lineage>
        <taxon>Bacteria</taxon>
        <taxon>Pseudomonadati</taxon>
        <taxon>Pseudomonadota</taxon>
        <taxon>Alphaproteobacteria</taxon>
        <taxon>Rhodobacterales</taxon>
        <taxon>Paracoccaceae</taxon>
        <taxon>Albimonas</taxon>
    </lineage>
</organism>
<feature type="transmembrane region" description="Helical" evidence="1">
    <location>
        <begin position="174"/>
        <end position="198"/>
    </location>
</feature>
<dbReference type="PIRSF" id="PIRSF033239">
    <property type="entry name" value="ExoD"/>
    <property type="match status" value="1"/>
</dbReference>
<feature type="transmembrane region" description="Helical" evidence="1">
    <location>
        <begin position="136"/>
        <end position="168"/>
    </location>
</feature>
<dbReference type="Pfam" id="PF06055">
    <property type="entry name" value="ExoD"/>
    <property type="match status" value="1"/>
</dbReference>
<evidence type="ECO:0000256" key="1">
    <source>
        <dbReference type="SAM" id="Phobius"/>
    </source>
</evidence>
<feature type="transmembrane region" description="Helical" evidence="1">
    <location>
        <begin position="47"/>
        <end position="73"/>
    </location>
</feature>
<dbReference type="AlphaFoldDB" id="A0A1I3BIN1"/>
<keyword evidence="1" id="KW-0472">Membrane</keyword>
<dbReference type="OrthoDB" id="8550083at2"/>
<sequence>MQATGGLGKRSLALSLLRAANSRRGADKITVGEILAALGERSFGWTFLLFAIVNMLPLPIGATLVTAIPLILLSLQLVRGRRSVTLPRRVMAIEVGREAFRRSIHRLRPVMRPVERVLKPRFPAPFAPGRERLLGLMLLLISVALFLPIPLSAWGPAISILICALGLIEEDGVVLLAGFVAGAISIAITIGVVAMIVFEASILL</sequence>
<keyword evidence="3" id="KW-1185">Reference proteome</keyword>
<dbReference type="PANTHER" id="PTHR41795">
    <property type="entry name" value="EXOPOLYSACCHARIDE SYNTHESIS PROTEIN"/>
    <property type="match status" value="1"/>
</dbReference>
<dbReference type="EMBL" id="FOQH01000001">
    <property type="protein sequence ID" value="SFH62020.1"/>
    <property type="molecule type" value="Genomic_DNA"/>
</dbReference>
<keyword evidence="1" id="KW-1133">Transmembrane helix</keyword>
<proteinExistence type="predicted"/>
<protein>
    <submittedName>
        <fullName evidence="2">Uncharacterized conserved protein</fullName>
    </submittedName>
</protein>
<dbReference type="RefSeq" id="WP_092856734.1">
    <property type="nucleotide sequence ID" value="NZ_FOQH01000001.1"/>
</dbReference>
<gene>
    <name evidence="2" type="ORF">SAMN05216258_101112</name>
</gene>
<accession>A0A1I3BIN1</accession>
<keyword evidence="1" id="KW-0812">Transmembrane</keyword>
<reference evidence="2 3" key="1">
    <citation type="submission" date="2016-10" db="EMBL/GenBank/DDBJ databases">
        <authorList>
            <person name="de Groot N.N."/>
        </authorList>
    </citation>
    <scope>NUCLEOTIDE SEQUENCE [LARGE SCALE GENOMIC DNA]</scope>
    <source>
        <strain evidence="2 3">CGMCC 1.11030</strain>
    </source>
</reference>